<dbReference type="Pfam" id="PF04488">
    <property type="entry name" value="Gly_transf_sug"/>
    <property type="match status" value="2"/>
</dbReference>
<keyword evidence="1" id="KW-0808">Transferase</keyword>
<dbReference type="AlphaFoldDB" id="A0AAD3H1F4"/>
<evidence type="ECO:0000256" key="1">
    <source>
        <dbReference type="ARBA" id="ARBA00022679"/>
    </source>
</evidence>
<dbReference type="InterPro" id="IPR051706">
    <property type="entry name" value="Glycosyltransferase_domain"/>
</dbReference>
<evidence type="ECO:0000256" key="2">
    <source>
        <dbReference type="SAM" id="SignalP"/>
    </source>
</evidence>
<dbReference type="PANTHER" id="PTHR32385:SF15">
    <property type="entry name" value="INOSITOL PHOSPHOCERAMIDE MANNOSYLTRANSFERASE 1"/>
    <property type="match status" value="1"/>
</dbReference>
<dbReference type="SUPFAM" id="SSF53448">
    <property type="entry name" value="Nucleotide-diphospho-sugar transferases"/>
    <property type="match status" value="2"/>
</dbReference>
<accession>A0AAD3H1F4</accession>
<feature type="chain" id="PRO_5041979392" evidence="2">
    <location>
        <begin position="24"/>
        <end position="672"/>
    </location>
</feature>
<protein>
    <submittedName>
        <fullName evidence="3">Uncharacterized protein</fullName>
    </submittedName>
</protein>
<feature type="signal peptide" evidence="2">
    <location>
        <begin position="1"/>
        <end position="23"/>
    </location>
</feature>
<dbReference type="GO" id="GO:0016020">
    <property type="term" value="C:membrane"/>
    <property type="evidence" value="ECO:0007669"/>
    <property type="project" value="GOC"/>
</dbReference>
<evidence type="ECO:0000313" key="4">
    <source>
        <dbReference type="Proteomes" id="UP001054902"/>
    </source>
</evidence>
<dbReference type="InterPro" id="IPR007577">
    <property type="entry name" value="GlycoTrfase_DXD_sugar-bd_CS"/>
</dbReference>
<keyword evidence="2" id="KW-0732">Signal</keyword>
<name>A0AAD3H1F4_9STRA</name>
<reference evidence="3 4" key="1">
    <citation type="journal article" date="2021" name="Sci. Rep.">
        <title>The genome of the diatom Chaetoceros tenuissimus carries an ancient integrated fragment of an extant virus.</title>
        <authorList>
            <person name="Hongo Y."/>
            <person name="Kimura K."/>
            <person name="Takaki Y."/>
            <person name="Yoshida Y."/>
            <person name="Baba S."/>
            <person name="Kobayashi G."/>
            <person name="Nagasaki K."/>
            <person name="Hano T."/>
            <person name="Tomaru Y."/>
        </authorList>
    </citation>
    <scope>NUCLEOTIDE SEQUENCE [LARGE SCALE GENOMIC DNA]</scope>
    <source>
        <strain evidence="3 4">NIES-3715</strain>
    </source>
</reference>
<dbReference type="GO" id="GO:0000030">
    <property type="term" value="F:mannosyltransferase activity"/>
    <property type="evidence" value="ECO:0007669"/>
    <property type="project" value="TreeGrafter"/>
</dbReference>
<dbReference type="GO" id="GO:0051999">
    <property type="term" value="P:mannosyl-inositol phosphorylceramide biosynthetic process"/>
    <property type="evidence" value="ECO:0007669"/>
    <property type="project" value="TreeGrafter"/>
</dbReference>
<dbReference type="PANTHER" id="PTHR32385">
    <property type="entry name" value="MANNOSYL PHOSPHORYLINOSITOL CERAMIDE SYNTHASE"/>
    <property type="match status" value="1"/>
</dbReference>
<sequence length="672" mass="77055">MKKDGQNLVTLLFVLGLVSLRFSLDIGTAFEDAFNQTSSTDGINDQKVHLSEHMTVGLEALDTLEDDTLEELELIDAEGNETKPSCCACPEGLFLFEDIIVDDATFNDAPEGTIPKTIHFFSKSKCIPEQVYTVLNTWTNALQDYSILLHDYEEISTHLSKPRQDLPFLSNAFKCAFSHEAILDLARFVFLYDYGGISTDLNQLPGEGMMKFANRTFVQPKHNDNYWIELEMDQPRFIAAAPKHINMYTHIQLSIANHYEQFAFNKTMDEVYFEKRAEIYAVPFMNDYGPNKDYGGVSYRKGNPHGFSTISAIMSSRMEQDGFLKAISFEENILDQTRFRTRGQSSNERDEEVKQCVDLNNHSFKVDYRFLEKIAGSTNEQHDKTCPRSNLTYIENSFQFPGEDTHFNSTRKIPKIVHMTSKNRCFTKRYAENIQEWIKSTGYAFILHDDTSVDRLFRGKEWSEFPLLQQVLPCLTSGAMKADLWRYLALLEWGGLYTDMDNIPGYQWARENGNIILDDMDAVFEIEKGGFASQYFFAISPKHPASYFMVSATIQRIMYMLNDLNALKHTPMITGPGALKNALITSFGGSGYYKRRDYIGRADRNMTIIGSVGDAQFAKYVGRSRLRDGKDEEGSVMEMPHYLKGLTQDKEQRKHSCRIELMKSMSEEKRRK</sequence>
<comment type="caution">
    <text evidence="3">The sequence shown here is derived from an EMBL/GenBank/DDBJ whole genome shotgun (WGS) entry which is preliminary data.</text>
</comment>
<dbReference type="InterPro" id="IPR029044">
    <property type="entry name" value="Nucleotide-diphossugar_trans"/>
</dbReference>
<organism evidence="3 4">
    <name type="scientific">Chaetoceros tenuissimus</name>
    <dbReference type="NCBI Taxonomy" id="426638"/>
    <lineage>
        <taxon>Eukaryota</taxon>
        <taxon>Sar</taxon>
        <taxon>Stramenopiles</taxon>
        <taxon>Ochrophyta</taxon>
        <taxon>Bacillariophyta</taxon>
        <taxon>Coscinodiscophyceae</taxon>
        <taxon>Chaetocerotophycidae</taxon>
        <taxon>Chaetocerotales</taxon>
        <taxon>Chaetocerotaceae</taxon>
        <taxon>Chaetoceros</taxon>
    </lineage>
</organism>
<keyword evidence="4" id="KW-1185">Reference proteome</keyword>
<gene>
    <name evidence="3" type="ORF">CTEN210_02828</name>
</gene>
<evidence type="ECO:0000313" key="3">
    <source>
        <dbReference type="EMBL" id="GFH46354.1"/>
    </source>
</evidence>
<dbReference type="EMBL" id="BLLK01000022">
    <property type="protein sequence ID" value="GFH46354.1"/>
    <property type="molecule type" value="Genomic_DNA"/>
</dbReference>
<proteinExistence type="predicted"/>
<dbReference type="Proteomes" id="UP001054902">
    <property type="component" value="Unassembled WGS sequence"/>
</dbReference>
<dbReference type="Gene3D" id="3.90.550.20">
    <property type="match status" value="1"/>
</dbReference>